<evidence type="ECO:0000313" key="3">
    <source>
        <dbReference type="Proteomes" id="UP000250079"/>
    </source>
</evidence>
<accession>A0A2Z2NJ82</accession>
<protein>
    <recommendedName>
        <fullName evidence="1">DUF4440 domain-containing protein</fullName>
    </recommendedName>
</protein>
<evidence type="ECO:0000259" key="1">
    <source>
        <dbReference type="Pfam" id="PF14534"/>
    </source>
</evidence>
<dbReference type="InterPro" id="IPR032710">
    <property type="entry name" value="NTF2-like_dom_sf"/>
</dbReference>
<organism evidence="2 3">
    <name type="scientific">Granulosicoccus antarcticus IMCC3135</name>
    <dbReference type="NCBI Taxonomy" id="1192854"/>
    <lineage>
        <taxon>Bacteria</taxon>
        <taxon>Pseudomonadati</taxon>
        <taxon>Pseudomonadota</taxon>
        <taxon>Gammaproteobacteria</taxon>
        <taxon>Chromatiales</taxon>
        <taxon>Granulosicoccaceae</taxon>
        <taxon>Granulosicoccus</taxon>
    </lineage>
</organism>
<dbReference type="Pfam" id="PF14534">
    <property type="entry name" value="DUF4440"/>
    <property type="match status" value="1"/>
</dbReference>
<keyword evidence="3" id="KW-1185">Reference proteome</keyword>
<dbReference type="Proteomes" id="UP000250079">
    <property type="component" value="Chromosome"/>
</dbReference>
<name>A0A2Z2NJ82_9GAMM</name>
<dbReference type="AlphaFoldDB" id="A0A2Z2NJ82"/>
<dbReference type="RefSeq" id="WP_157735785.1">
    <property type="nucleotide sequence ID" value="NZ_CP018632.1"/>
</dbReference>
<dbReference type="EMBL" id="CP018632">
    <property type="protein sequence ID" value="ASJ71229.1"/>
    <property type="molecule type" value="Genomic_DNA"/>
</dbReference>
<feature type="domain" description="DUF4440" evidence="1">
    <location>
        <begin position="8"/>
        <end position="118"/>
    </location>
</feature>
<dbReference type="KEGG" id="gai:IMCC3135_05585"/>
<reference evidence="2 3" key="1">
    <citation type="submission" date="2016-12" db="EMBL/GenBank/DDBJ databases">
        <authorList>
            <person name="Song W.-J."/>
            <person name="Kurnit D.M."/>
        </authorList>
    </citation>
    <scope>NUCLEOTIDE SEQUENCE [LARGE SCALE GENOMIC DNA]</scope>
    <source>
        <strain evidence="2 3">IMCC3135</strain>
    </source>
</reference>
<dbReference type="Gene3D" id="3.10.450.50">
    <property type="match status" value="1"/>
</dbReference>
<evidence type="ECO:0000313" key="2">
    <source>
        <dbReference type="EMBL" id="ASJ71229.1"/>
    </source>
</evidence>
<dbReference type="OrthoDB" id="7869809at2"/>
<dbReference type="InterPro" id="IPR027843">
    <property type="entry name" value="DUF4440"/>
</dbReference>
<sequence>MSDIEALKSALAAWIDALDGGDIDRLVATCDPGVIVCNENQPTSIGVELLREKYASRMDSFAFKSAVEIEEIRLFGDFAIMITHFDVQMTNKDTGQLGGGRGRLIIGYRKNEHGEWKMALDVDNND</sequence>
<gene>
    <name evidence="2" type="ORF">IMCC3135_05585</name>
</gene>
<proteinExistence type="predicted"/>
<dbReference type="SUPFAM" id="SSF54427">
    <property type="entry name" value="NTF2-like"/>
    <property type="match status" value="1"/>
</dbReference>